<dbReference type="InterPro" id="IPR003280">
    <property type="entry name" value="2pore_dom_K_chnl"/>
</dbReference>
<evidence type="ECO:0000256" key="6">
    <source>
        <dbReference type="ARBA" id="ARBA00023136"/>
    </source>
</evidence>
<feature type="transmembrane region" description="Helical" evidence="10">
    <location>
        <begin position="509"/>
        <end position="528"/>
    </location>
</feature>
<dbReference type="GO" id="GO:0005886">
    <property type="term" value="C:plasma membrane"/>
    <property type="evidence" value="ECO:0007669"/>
    <property type="project" value="TreeGrafter"/>
</dbReference>
<feature type="transmembrane region" description="Helical" evidence="10">
    <location>
        <begin position="121"/>
        <end position="144"/>
    </location>
</feature>
<evidence type="ECO:0000259" key="11">
    <source>
        <dbReference type="Pfam" id="PF07885"/>
    </source>
</evidence>
<feature type="transmembrane region" description="Helical" evidence="10">
    <location>
        <begin position="478"/>
        <end position="497"/>
    </location>
</feature>
<dbReference type="GeneID" id="96007113"/>
<sequence>MTDPSPVDSNVYTPSDGILAPSDQHKQGRKTHMRLWDYSPRKWEEGEPQTWWFASTAIPLLAATLGPLANVLSIAAIVTPWRACLIADVSSEAAARECKWNGQAVSLGDELSGHPFNDPTWAYSLNIVSLVAGFIGNIFLLCNFTKRIRYIISLPVTIVMWYISTGLLIGATVAVDVYDPPVGPQQTYHQGFWYAVFAAILYTICSMILMVNMLGHLLGHYPRDFALRDSHRTLILQTMLFFIWLAVGAEIFSAIESKYGGGGIIWTYSNALYFCEVTILTVGFGDIYPTNNISRGLMLPYAVGGIIMLGLVVSSLTTFATELGAENIIQKHTERTRNRTIDRTVTSSSEYLHRQAQANGGHPTVSAPFNAVDRSAASRISDEKSRPPSRTASASSSSPISPSRLTRAATGFVSRTRKHKLLLLREEKDRFEAMRRIQKETIDYKKRSALFFSAIAFALLWCIGALAFWLCERRVQDMTYYKALYFCYVCLLTIGYGDLAPKSNAGRPLFVVWSLIALPTMAFLIKFLSDTVIKHFKSGVSAVGDFTLLPKYGAWRALLDHNPRLRSWLQRRKARRASQQRLEAGFQVGVPDEEFEKAEKRKKTIEQFARETPTHYDLARRLAKTIQDVAKDAKNKPDKQYSYEEWVEFTQMIRFTAEGEDEEREEEAEGMVDWDWIGENSPMMARGSEAEFVLDRLCESMSRYIRRVSAVYRSVGAPVDAGRAITPSGRSKPLPLPVVRSRAHGSAGEHGKKVKKGHTWDNGPNRLLRDASGASAEGASSRPEA</sequence>
<feature type="region of interest" description="Disordered" evidence="9">
    <location>
        <begin position="377"/>
        <end position="407"/>
    </location>
</feature>
<evidence type="ECO:0000256" key="8">
    <source>
        <dbReference type="RuleBase" id="RU003857"/>
    </source>
</evidence>
<dbReference type="EMBL" id="JAAQHG020000019">
    <property type="protein sequence ID" value="KAL1585443.1"/>
    <property type="molecule type" value="Genomic_DNA"/>
</dbReference>
<evidence type="ECO:0000256" key="3">
    <source>
        <dbReference type="ARBA" id="ARBA00022692"/>
    </source>
</evidence>
<keyword evidence="13" id="KW-1185">Reference proteome</keyword>
<feature type="compositionally biased region" description="Low complexity" evidence="9">
    <location>
        <begin position="388"/>
        <end position="407"/>
    </location>
</feature>
<keyword evidence="7 8" id="KW-0407">Ion channel</keyword>
<comment type="similarity">
    <text evidence="8">Belongs to the two pore domain potassium channel (TC 1.A.1.8) family.</text>
</comment>
<evidence type="ECO:0000256" key="5">
    <source>
        <dbReference type="ARBA" id="ARBA00023065"/>
    </source>
</evidence>
<protein>
    <recommendedName>
        <fullName evidence="11">Potassium channel domain-containing protein</fullName>
    </recommendedName>
</protein>
<evidence type="ECO:0000256" key="10">
    <source>
        <dbReference type="SAM" id="Phobius"/>
    </source>
</evidence>
<evidence type="ECO:0000256" key="2">
    <source>
        <dbReference type="ARBA" id="ARBA00022448"/>
    </source>
</evidence>
<feature type="domain" description="Potassium channel" evidence="11">
    <location>
        <begin position="242"/>
        <end position="321"/>
    </location>
</feature>
<dbReference type="GO" id="GO:0015271">
    <property type="term" value="F:outward rectifier potassium channel activity"/>
    <property type="evidence" value="ECO:0007669"/>
    <property type="project" value="TreeGrafter"/>
</dbReference>
<gene>
    <name evidence="12" type="ORF">WHR41_05670</name>
</gene>
<comment type="caution">
    <text evidence="12">The sequence shown here is derived from an EMBL/GenBank/DDBJ whole genome shotgun (WGS) entry which is preliminary data.</text>
</comment>
<dbReference type="AlphaFoldDB" id="A0AB34KK17"/>
<keyword evidence="4 10" id="KW-1133">Transmembrane helix</keyword>
<evidence type="ECO:0000256" key="1">
    <source>
        <dbReference type="ARBA" id="ARBA00004141"/>
    </source>
</evidence>
<feature type="transmembrane region" description="Helical" evidence="10">
    <location>
        <begin position="299"/>
        <end position="320"/>
    </location>
</feature>
<accession>A0AB34KK17</accession>
<feature type="transmembrane region" description="Helical" evidence="10">
    <location>
        <begin position="191"/>
        <end position="214"/>
    </location>
</feature>
<name>A0AB34KK17_9PEZI</name>
<feature type="transmembrane region" description="Helical" evidence="10">
    <location>
        <begin position="51"/>
        <end position="78"/>
    </location>
</feature>
<organism evidence="12 13">
    <name type="scientific">Cladosporium halotolerans</name>
    <dbReference type="NCBI Taxonomy" id="1052096"/>
    <lineage>
        <taxon>Eukaryota</taxon>
        <taxon>Fungi</taxon>
        <taxon>Dikarya</taxon>
        <taxon>Ascomycota</taxon>
        <taxon>Pezizomycotina</taxon>
        <taxon>Dothideomycetes</taxon>
        <taxon>Dothideomycetidae</taxon>
        <taxon>Cladosporiales</taxon>
        <taxon>Cladosporiaceae</taxon>
        <taxon>Cladosporium</taxon>
    </lineage>
</organism>
<dbReference type="PRINTS" id="PR01333">
    <property type="entry name" value="2POREKCHANEL"/>
</dbReference>
<feature type="domain" description="Potassium channel" evidence="11">
    <location>
        <begin position="458"/>
        <end position="532"/>
    </location>
</feature>
<dbReference type="SUPFAM" id="SSF81324">
    <property type="entry name" value="Voltage-gated potassium channels"/>
    <property type="match status" value="2"/>
</dbReference>
<proteinExistence type="inferred from homology"/>
<feature type="transmembrane region" description="Helical" evidence="10">
    <location>
        <begin position="234"/>
        <end position="255"/>
    </location>
</feature>
<evidence type="ECO:0000313" key="12">
    <source>
        <dbReference type="EMBL" id="KAL1585443.1"/>
    </source>
</evidence>
<dbReference type="InterPro" id="IPR013099">
    <property type="entry name" value="K_chnl_dom"/>
</dbReference>
<keyword evidence="6 10" id="KW-0472">Membrane</keyword>
<dbReference type="GO" id="GO:0022841">
    <property type="term" value="F:potassium ion leak channel activity"/>
    <property type="evidence" value="ECO:0007669"/>
    <property type="project" value="TreeGrafter"/>
</dbReference>
<dbReference type="RefSeq" id="XP_069228549.1">
    <property type="nucleotide sequence ID" value="XM_069374275.1"/>
</dbReference>
<reference evidence="12 13" key="1">
    <citation type="journal article" date="2020" name="Microbiol. Resour. Announc.">
        <title>Draft Genome Sequence of a Cladosporium Species Isolated from the Mesophotic Ascidian Didemnum maculosum.</title>
        <authorList>
            <person name="Gioti A."/>
            <person name="Siaperas R."/>
            <person name="Nikolaivits E."/>
            <person name="Le Goff G."/>
            <person name="Ouazzani J."/>
            <person name="Kotoulas G."/>
            <person name="Topakas E."/>
        </authorList>
    </citation>
    <scope>NUCLEOTIDE SEQUENCE [LARGE SCALE GENOMIC DNA]</scope>
    <source>
        <strain evidence="12 13">TM138-S3</strain>
    </source>
</reference>
<comment type="subcellular location">
    <subcellularLocation>
        <location evidence="1">Membrane</location>
        <topology evidence="1">Multi-pass membrane protein</topology>
    </subcellularLocation>
</comment>
<dbReference type="Proteomes" id="UP000803884">
    <property type="component" value="Unassembled WGS sequence"/>
</dbReference>
<dbReference type="Gene3D" id="1.10.287.70">
    <property type="match status" value="2"/>
</dbReference>
<keyword evidence="2 8" id="KW-0813">Transport</keyword>
<dbReference type="PANTHER" id="PTHR11003">
    <property type="entry name" value="POTASSIUM CHANNEL, SUBFAMILY K"/>
    <property type="match status" value="1"/>
</dbReference>
<evidence type="ECO:0000256" key="9">
    <source>
        <dbReference type="SAM" id="MobiDB-lite"/>
    </source>
</evidence>
<feature type="region of interest" description="Disordered" evidence="9">
    <location>
        <begin position="1"/>
        <end position="31"/>
    </location>
</feature>
<dbReference type="Pfam" id="PF07885">
    <property type="entry name" value="Ion_trans_2"/>
    <property type="match status" value="2"/>
</dbReference>
<feature type="compositionally biased region" description="Low complexity" evidence="9">
    <location>
        <begin position="771"/>
        <end position="785"/>
    </location>
</feature>
<feature type="region of interest" description="Disordered" evidence="9">
    <location>
        <begin position="722"/>
        <end position="785"/>
    </location>
</feature>
<dbReference type="PANTHER" id="PTHR11003:SF342">
    <property type="entry name" value="OUTWARD-RECTIFIER POTASSIUM CHANNEL TOK1"/>
    <property type="match status" value="1"/>
</dbReference>
<feature type="transmembrane region" description="Helical" evidence="10">
    <location>
        <begin position="449"/>
        <end position="471"/>
    </location>
</feature>
<keyword evidence="3 8" id="KW-0812">Transmembrane</keyword>
<evidence type="ECO:0000256" key="7">
    <source>
        <dbReference type="ARBA" id="ARBA00023303"/>
    </source>
</evidence>
<dbReference type="GO" id="GO:0030322">
    <property type="term" value="P:stabilization of membrane potential"/>
    <property type="evidence" value="ECO:0007669"/>
    <property type="project" value="TreeGrafter"/>
</dbReference>
<evidence type="ECO:0000313" key="13">
    <source>
        <dbReference type="Proteomes" id="UP000803884"/>
    </source>
</evidence>
<evidence type="ECO:0000256" key="4">
    <source>
        <dbReference type="ARBA" id="ARBA00022989"/>
    </source>
</evidence>
<feature type="transmembrane region" description="Helical" evidence="10">
    <location>
        <begin position="267"/>
        <end position="287"/>
    </location>
</feature>
<keyword evidence="5 8" id="KW-0406">Ion transport</keyword>
<feature type="transmembrane region" description="Helical" evidence="10">
    <location>
        <begin position="151"/>
        <end position="171"/>
    </location>
</feature>